<dbReference type="EMBL" id="CAACVJ010000146">
    <property type="protein sequence ID" value="VEP13943.1"/>
    <property type="molecule type" value="Genomic_DNA"/>
</dbReference>
<keyword evidence="2" id="KW-1185">Reference proteome</keyword>
<protein>
    <submittedName>
        <fullName evidence="1">Uncharacterized protein</fullName>
    </submittedName>
</protein>
<name>A0A563VR95_9CYAN</name>
<dbReference type="RefSeq" id="WP_144864737.1">
    <property type="nucleotide sequence ID" value="NZ_LR213784.1"/>
</dbReference>
<evidence type="ECO:0000313" key="1">
    <source>
        <dbReference type="EMBL" id="VEP13943.1"/>
    </source>
</evidence>
<organism evidence="1 2">
    <name type="scientific">Hyella patelloides LEGE 07179</name>
    <dbReference type="NCBI Taxonomy" id="945734"/>
    <lineage>
        <taxon>Bacteria</taxon>
        <taxon>Bacillati</taxon>
        <taxon>Cyanobacteriota</taxon>
        <taxon>Cyanophyceae</taxon>
        <taxon>Pleurocapsales</taxon>
        <taxon>Hyellaceae</taxon>
        <taxon>Hyella</taxon>
    </lineage>
</organism>
<dbReference type="Proteomes" id="UP000320055">
    <property type="component" value="Unassembled WGS sequence"/>
</dbReference>
<reference evidence="1 2" key="1">
    <citation type="submission" date="2019-01" db="EMBL/GenBank/DDBJ databases">
        <authorList>
            <person name="Brito A."/>
        </authorList>
    </citation>
    <scope>NUCLEOTIDE SEQUENCE [LARGE SCALE GENOMIC DNA]</scope>
    <source>
        <strain evidence="1">1</strain>
    </source>
</reference>
<proteinExistence type="predicted"/>
<accession>A0A563VR95</accession>
<evidence type="ECO:0000313" key="2">
    <source>
        <dbReference type="Proteomes" id="UP000320055"/>
    </source>
</evidence>
<gene>
    <name evidence="1" type="ORF">H1P_230007</name>
</gene>
<sequence>MQHNLVGSAETNTQNFNFDDRGPITTKRLKIEDTNLSDDGNIDTLAVIDGKRVLSGGTLANYQVLTFSFSTPIIIDSTTRFFIDDIDDDEATGASETYIDSVTIEAFSSSTVGTPGTGIDPNFSFETSTNLARDTIEFDDGTGNGQTINYVYDQIDTNRNNANIAENRAYYDFGATEEVQSIALYFFNGLPTSSATNDTSGHAVVFGGSFDVQPATTSVPFEFSPGLGLLLSGGGLLGIKHLKSRKLPK</sequence>
<dbReference type="AlphaFoldDB" id="A0A563VR95"/>